<accession>A0A9P9IDT7</accession>
<dbReference type="OrthoDB" id="354304at2759"/>
<dbReference type="GO" id="GO:0004331">
    <property type="term" value="F:fructose-2,6-bisphosphate 2-phosphatase activity"/>
    <property type="evidence" value="ECO:0007669"/>
    <property type="project" value="TreeGrafter"/>
</dbReference>
<dbReference type="InterPro" id="IPR013078">
    <property type="entry name" value="His_Pase_superF_clade-1"/>
</dbReference>
<dbReference type="SMART" id="SM00855">
    <property type="entry name" value="PGAM"/>
    <property type="match status" value="1"/>
</dbReference>
<dbReference type="GO" id="GO:0005829">
    <property type="term" value="C:cytosol"/>
    <property type="evidence" value="ECO:0007669"/>
    <property type="project" value="TreeGrafter"/>
</dbReference>
<dbReference type="Proteomes" id="UP000700596">
    <property type="component" value="Unassembled WGS sequence"/>
</dbReference>
<evidence type="ECO:0000256" key="2">
    <source>
        <dbReference type="PIRSR" id="PIRSR613078-2"/>
    </source>
</evidence>
<keyword evidence="1" id="KW-0378">Hydrolase</keyword>
<evidence type="ECO:0000313" key="4">
    <source>
        <dbReference type="EMBL" id="KAH7117091.1"/>
    </source>
</evidence>
<gene>
    <name evidence="4" type="ORF">B0J11DRAFT_552976</name>
</gene>
<reference evidence="4" key="1">
    <citation type="journal article" date="2021" name="Nat. Commun.">
        <title>Genetic determinants of endophytism in the Arabidopsis root mycobiome.</title>
        <authorList>
            <person name="Mesny F."/>
            <person name="Miyauchi S."/>
            <person name="Thiergart T."/>
            <person name="Pickel B."/>
            <person name="Atanasova L."/>
            <person name="Karlsson M."/>
            <person name="Huettel B."/>
            <person name="Barry K.W."/>
            <person name="Haridas S."/>
            <person name="Chen C."/>
            <person name="Bauer D."/>
            <person name="Andreopoulos W."/>
            <person name="Pangilinan J."/>
            <person name="LaButti K."/>
            <person name="Riley R."/>
            <person name="Lipzen A."/>
            <person name="Clum A."/>
            <person name="Drula E."/>
            <person name="Henrissat B."/>
            <person name="Kohler A."/>
            <person name="Grigoriev I.V."/>
            <person name="Martin F.M."/>
            <person name="Hacquard S."/>
        </authorList>
    </citation>
    <scope>NUCLEOTIDE SEQUENCE</scope>
    <source>
        <strain evidence="4">MPI-CAGE-CH-0243</strain>
    </source>
</reference>
<feature type="compositionally biased region" description="Basic and acidic residues" evidence="3">
    <location>
        <begin position="106"/>
        <end position="117"/>
    </location>
</feature>
<organism evidence="4 5">
    <name type="scientific">Dendryphion nanum</name>
    <dbReference type="NCBI Taxonomy" id="256645"/>
    <lineage>
        <taxon>Eukaryota</taxon>
        <taxon>Fungi</taxon>
        <taxon>Dikarya</taxon>
        <taxon>Ascomycota</taxon>
        <taxon>Pezizomycotina</taxon>
        <taxon>Dothideomycetes</taxon>
        <taxon>Pleosporomycetidae</taxon>
        <taxon>Pleosporales</taxon>
        <taxon>Torulaceae</taxon>
        <taxon>Dendryphion</taxon>
    </lineage>
</organism>
<dbReference type="InterPro" id="IPR001345">
    <property type="entry name" value="PG/BPGM_mutase_AS"/>
</dbReference>
<dbReference type="EMBL" id="JAGMWT010000014">
    <property type="protein sequence ID" value="KAH7117091.1"/>
    <property type="molecule type" value="Genomic_DNA"/>
</dbReference>
<dbReference type="PROSITE" id="PS00175">
    <property type="entry name" value="PG_MUTASE"/>
    <property type="match status" value="1"/>
</dbReference>
<evidence type="ECO:0000256" key="3">
    <source>
        <dbReference type="SAM" id="MobiDB-lite"/>
    </source>
</evidence>
<dbReference type="AlphaFoldDB" id="A0A9P9IDT7"/>
<sequence length="345" mass="37993">MTVKRVRLFLIRHGETVDNVAQLYAGSRDSELTNHGFHQATRLGIHFKTQGIHITHLFSSHLQRAVKTATIIQQEQASLTSYVNHTHNVPKLVQLPLLMEQDFGSREGKKWSEKPPDSKLIGKKRERGEDKDESSFIDIESKESIAKRADAFLAGHLLPLLDEAAESSHDKVVAIVSHGIMLSHLWKRFLLRLQPESVSFSPELLSNSSRLSLEHLGGWSNTGYLELCLIRSALGSVTGETLPDPNSKSLMVHDTHVTTEGDPSVSNTSSNAYNLASGANEYLASANTDPTPHSTNAERGWTVLIETVNGKDHLKGIRRTGGGVGSARHDSSQKNIDSFFKPLNG</sequence>
<dbReference type="SUPFAM" id="SSF53254">
    <property type="entry name" value="Phosphoglycerate mutase-like"/>
    <property type="match status" value="1"/>
</dbReference>
<dbReference type="Gene3D" id="3.40.50.1240">
    <property type="entry name" value="Phosphoglycerate mutase-like"/>
    <property type="match status" value="1"/>
</dbReference>
<dbReference type="InterPro" id="IPR029033">
    <property type="entry name" value="His_PPase_superfam"/>
</dbReference>
<dbReference type="InterPro" id="IPR051695">
    <property type="entry name" value="Phosphoglycerate_Mutase"/>
</dbReference>
<dbReference type="PANTHER" id="PTHR46517:SF1">
    <property type="entry name" value="FRUCTOSE-2,6-BISPHOSPHATASE TIGAR"/>
    <property type="match status" value="1"/>
</dbReference>
<dbReference type="PANTHER" id="PTHR46517">
    <property type="entry name" value="FRUCTOSE-2,6-BISPHOSPHATASE TIGAR"/>
    <property type="match status" value="1"/>
</dbReference>
<dbReference type="GO" id="GO:0045820">
    <property type="term" value="P:negative regulation of glycolytic process"/>
    <property type="evidence" value="ECO:0007669"/>
    <property type="project" value="TreeGrafter"/>
</dbReference>
<feature type="region of interest" description="Disordered" evidence="3">
    <location>
        <begin position="106"/>
        <end position="127"/>
    </location>
</feature>
<keyword evidence="5" id="KW-1185">Reference proteome</keyword>
<protein>
    <submittedName>
        <fullName evidence="4">Histidine phosphatase superfamily</fullName>
    </submittedName>
</protein>
<dbReference type="Pfam" id="PF00300">
    <property type="entry name" value="His_Phos_1"/>
    <property type="match status" value="1"/>
</dbReference>
<evidence type="ECO:0000256" key="1">
    <source>
        <dbReference type="ARBA" id="ARBA00022801"/>
    </source>
</evidence>
<comment type="caution">
    <text evidence="4">The sequence shown here is derived from an EMBL/GenBank/DDBJ whole genome shotgun (WGS) entry which is preliminary data.</text>
</comment>
<dbReference type="GO" id="GO:0043456">
    <property type="term" value="P:regulation of pentose-phosphate shunt"/>
    <property type="evidence" value="ECO:0007669"/>
    <property type="project" value="TreeGrafter"/>
</dbReference>
<name>A0A9P9IDT7_9PLEO</name>
<feature type="region of interest" description="Disordered" evidence="3">
    <location>
        <begin position="314"/>
        <end position="345"/>
    </location>
</feature>
<proteinExistence type="predicted"/>
<feature type="binding site" evidence="2">
    <location>
        <begin position="12"/>
        <end position="19"/>
    </location>
    <ligand>
        <name>substrate</name>
    </ligand>
</feature>
<feature type="binding site" evidence="2">
    <location>
        <position position="64"/>
    </location>
    <ligand>
        <name>substrate</name>
    </ligand>
</feature>
<dbReference type="CDD" id="cd07067">
    <property type="entry name" value="HP_PGM_like"/>
    <property type="match status" value="1"/>
</dbReference>
<evidence type="ECO:0000313" key="5">
    <source>
        <dbReference type="Proteomes" id="UP000700596"/>
    </source>
</evidence>